<comment type="caution">
    <text evidence="1">The sequence shown here is derived from an EMBL/GenBank/DDBJ whole genome shotgun (WGS) entry which is preliminary data.</text>
</comment>
<organism evidence="1 2">
    <name type="scientific">Madurella mycetomatis</name>
    <dbReference type="NCBI Taxonomy" id="100816"/>
    <lineage>
        <taxon>Eukaryota</taxon>
        <taxon>Fungi</taxon>
        <taxon>Dikarya</taxon>
        <taxon>Ascomycota</taxon>
        <taxon>Pezizomycotina</taxon>
        <taxon>Sordariomycetes</taxon>
        <taxon>Sordariomycetidae</taxon>
        <taxon>Sordariales</taxon>
        <taxon>Sordariales incertae sedis</taxon>
        <taxon>Madurella</taxon>
    </lineage>
</organism>
<sequence>MTGFTGLESLDLFSFDKIALQDDILLESQKWASKVEYDEYAVYRRKAGRSTSEEQSQHDGGHVVHKMNHDTVPGARLLDLAFRQGHFLDAKACLIST</sequence>
<dbReference type="EMBL" id="LCTW02000066">
    <property type="protein sequence ID" value="KXX80213.1"/>
    <property type="molecule type" value="Genomic_DNA"/>
</dbReference>
<dbReference type="Proteomes" id="UP000078237">
    <property type="component" value="Unassembled WGS sequence"/>
</dbReference>
<name>A0A175W9C8_9PEZI</name>
<proteinExistence type="predicted"/>
<reference evidence="1 2" key="1">
    <citation type="journal article" date="2016" name="Genome Announc.">
        <title>Genome Sequence of Madurella mycetomatis mm55, Isolated from a Human Mycetoma Case in Sudan.</title>
        <authorList>
            <person name="Smit S."/>
            <person name="Derks M.F."/>
            <person name="Bervoets S."/>
            <person name="Fahal A."/>
            <person name="van Leeuwen W."/>
            <person name="van Belkum A."/>
            <person name="van de Sande W.W."/>
        </authorList>
    </citation>
    <scope>NUCLEOTIDE SEQUENCE [LARGE SCALE GENOMIC DNA]</scope>
    <source>
        <strain evidence="2">mm55</strain>
    </source>
</reference>
<accession>A0A175W9C8</accession>
<evidence type="ECO:0000313" key="2">
    <source>
        <dbReference type="Proteomes" id="UP000078237"/>
    </source>
</evidence>
<gene>
    <name evidence="1" type="ORF">MMYC01_204237</name>
</gene>
<evidence type="ECO:0000313" key="1">
    <source>
        <dbReference type="EMBL" id="KXX80213.1"/>
    </source>
</evidence>
<keyword evidence="2" id="KW-1185">Reference proteome</keyword>
<dbReference type="VEuPathDB" id="FungiDB:MMYC01_204237"/>
<protein>
    <submittedName>
        <fullName evidence="1">Uncharacterized protein</fullName>
    </submittedName>
</protein>
<dbReference type="AlphaFoldDB" id="A0A175W9C8"/>